<organism evidence="1 2">
    <name type="scientific">Engystomops pustulosus</name>
    <name type="common">Tungara frog</name>
    <name type="synonym">Physalaemus pustulosus</name>
    <dbReference type="NCBI Taxonomy" id="76066"/>
    <lineage>
        <taxon>Eukaryota</taxon>
        <taxon>Metazoa</taxon>
        <taxon>Chordata</taxon>
        <taxon>Craniata</taxon>
        <taxon>Vertebrata</taxon>
        <taxon>Euteleostomi</taxon>
        <taxon>Amphibia</taxon>
        <taxon>Batrachia</taxon>
        <taxon>Anura</taxon>
        <taxon>Neobatrachia</taxon>
        <taxon>Hyloidea</taxon>
        <taxon>Leptodactylidae</taxon>
        <taxon>Leiuperinae</taxon>
        <taxon>Engystomops</taxon>
    </lineage>
</organism>
<dbReference type="AlphaFoldDB" id="A0AAV6ZW24"/>
<proteinExistence type="predicted"/>
<dbReference type="EMBL" id="WNYA01000020">
    <property type="protein sequence ID" value="KAG8550866.1"/>
    <property type="molecule type" value="Genomic_DNA"/>
</dbReference>
<gene>
    <name evidence="1" type="ORF">GDO81_029633</name>
</gene>
<dbReference type="Proteomes" id="UP000824782">
    <property type="component" value="Unassembled WGS sequence"/>
</dbReference>
<keyword evidence="2" id="KW-1185">Reference proteome</keyword>
<reference evidence="1" key="1">
    <citation type="thesis" date="2020" institute="ProQuest LLC" country="789 East Eisenhower Parkway, Ann Arbor, MI, USA">
        <title>Comparative Genomics and Chromosome Evolution.</title>
        <authorList>
            <person name="Mudd A.B."/>
        </authorList>
    </citation>
    <scope>NUCLEOTIDE SEQUENCE</scope>
    <source>
        <strain evidence="1">237g6f4</strain>
        <tissue evidence="1">Blood</tissue>
    </source>
</reference>
<protein>
    <submittedName>
        <fullName evidence="1">Uncharacterized protein</fullName>
    </submittedName>
</protein>
<accession>A0AAV6ZW24</accession>
<evidence type="ECO:0000313" key="2">
    <source>
        <dbReference type="Proteomes" id="UP000824782"/>
    </source>
</evidence>
<evidence type="ECO:0000313" key="1">
    <source>
        <dbReference type="EMBL" id="KAG8550866.1"/>
    </source>
</evidence>
<name>A0AAV6ZW24_ENGPU</name>
<comment type="caution">
    <text evidence="1">The sequence shown here is derived from an EMBL/GenBank/DDBJ whole genome shotgun (WGS) entry which is preliminary data.</text>
</comment>
<sequence>MTAHAAACRRGQLIRVPRSCFKLPSLPLCSIYQQLPDYQCSYLFGFIKYELAVKLFPFDERIRAEVGSCALSAAYINLGTCICSDITD</sequence>